<sequence length="303" mass="32772">MQPLCPVLDFAPLRTLHRERTRRMGELVSPGAPPPPGDGARQYALSHHVFEGAEAAARAGDAETFTWYRTHPDAGAADLGAPADGRLPVVLAPGTGGLVRSPVSETPYYVLGPGTRPAPAAERELTAAAAAFAAGADEGLGRLVTDHAVVLCLLRRKRLGETLDSWSITRLPGTVFCDYTDEPAVLARDLVHEAGHSWLNDALAAVHAKIDDEVRFPSPWKRAPRPAYGFLHACWSFPLMMLYTAAVLDRCSGDVRRFLRAYLDEQRELLAPTASDHAAALSLVPDAGLRDRLRTVHREALAL</sequence>
<dbReference type="NCBIfam" id="TIGR04267">
    <property type="entry name" value="mod_HExxH"/>
    <property type="match status" value="1"/>
</dbReference>
<evidence type="ECO:0008006" key="3">
    <source>
        <dbReference type="Google" id="ProtNLM"/>
    </source>
</evidence>
<dbReference type="InterPro" id="IPR026337">
    <property type="entry name" value="AKG_HExxH"/>
</dbReference>
<dbReference type="Proteomes" id="UP001500879">
    <property type="component" value="Unassembled WGS sequence"/>
</dbReference>
<protein>
    <recommendedName>
        <fullName evidence="3">HEXXH motif domain-containing protein</fullName>
    </recommendedName>
</protein>
<evidence type="ECO:0000313" key="1">
    <source>
        <dbReference type="EMBL" id="GAA0396878.1"/>
    </source>
</evidence>
<gene>
    <name evidence="1" type="ORF">GCM10010357_17500</name>
</gene>
<reference evidence="1 2" key="1">
    <citation type="journal article" date="2019" name="Int. J. Syst. Evol. Microbiol.">
        <title>The Global Catalogue of Microorganisms (GCM) 10K type strain sequencing project: providing services to taxonomists for standard genome sequencing and annotation.</title>
        <authorList>
            <consortium name="The Broad Institute Genomics Platform"/>
            <consortium name="The Broad Institute Genome Sequencing Center for Infectious Disease"/>
            <person name="Wu L."/>
            <person name="Ma J."/>
        </authorList>
    </citation>
    <scope>NUCLEOTIDE SEQUENCE [LARGE SCALE GENOMIC DNA]</scope>
    <source>
        <strain evidence="1 2">JCM 4788</strain>
    </source>
</reference>
<proteinExistence type="predicted"/>
<comment type="caution">
    <text evidence="1">The sequence shown here is derived from an EMBL/GenBank/DDBJ whole genome shotgun (WGS) entry which is preliminary data.</text>
</comment>
<evidence type="ECO:0000313" key="2">
    <source>
        <dbReference type="Proteomes" id="UP001500879"/>
    </source>
</evidence>
<dbReference type="RefSeq" id="WP_344021730.1">
    <property type="nucleotide sequence ID" value="NZ_BAAABX010000018.1"/>
</dbReference>
<name>A0ABN0YJ43_9ACTN</name>
<keyword evidence="2" id="KW-1185">Reference proteome</keyword>
<organism evidence="1 2">
    <name type="scientific">Streptomyces luteireticuli</name>
    <dbReference type="NCBI Taxonomy" id="173858"/>
    <lineage>
        <taxon>Bacteria</taxon>
        <taxon>Bacillati</taxon>
        <taxon>Actinomycetota</taxon>
        <taxon>Actinomycetes</taxon>
        <taxon>Kitasatosporales</taxon>
        <taxon>Streptomycetaceae</taxon>
        <taxon>Streptomyces</taxon>
    </lineage>
</organism>
<dbReference type="EMBL" id="BAAABX010000018">
    <property type="protein sequence ID" value="GAA0396878.1"/>
    <property type="molecule type" value="Genomic_DNA"/>
</dbReference>
<accession>A0ABN0YJ43</accession>